<organism evidence="2">
    <name type="scientific">uncultured organism</name>
    <dbReference type="NCBI Taxonomy" id="155900"/>
    <lineage>
        <taxon>unclassified sequences</taxon>
        <taxon>environmental samples</taxon>
    </lineage>
</organism>
<gene>
    <name evidence="2" type="primary">menH_3</name>
    <name evidence="2" type="ORF">KBTEX_01082</name>
</gene>
<dbReference type="InterPro" id="IPR050228">
    <property type="entry name" value="Carboxylesterase_BioH"/>
</dbReference>
<protein>
    <submittedName>
        <fullName evidence="2">2-succinyl-6-hydroxy-2, 4-cyclohexadiene-1-carboxylate synthase</fullName>
        <ecNumber evidence="2">4.2.99.20</ecNumber>
    </submittedName>
</protein>
<sequence>MFGTWTDWLDAMAAGPVPSLEVRHPGLPVHRRRSPPVILVHGAYAAAWCWQAHWLDHLASAGVPGLAVSLRGHGDSGGRLDTAGIAAYVADVESVMARTGEPCILVGHSMGGFVVQRLIERARHEVAAAVLLAPVPPTGLLGSGLRLMGRDPMLAGQLSMLQGAGPALVDIDVARRALFSPRVPDAVVERFAPLMQRESPRALWEITFGPLPSAAALRRAGVPTLLVAAAEDALFAPEELRSAAQQIGADYELAGRVGHGMMLEPHWQPVADRVLHWLRAAGVYQR</sequence>
<dbReference type="InterPro" id="IPR000073">
    <property type="entry name" value="AB_hydrolase_1"/>
</dbReference>
<dbReference type="EC" id="4.2.99.20" evidence="2"/>
<dbReference type="AlphaFoldDB" id="A0A5B8RBE4"/>
<evidence type="ECO:0000259" key="1">
    <source>
        <dbReference type="Pfam" id="PF12697"/>
    </source>
</evidence>
<dbReference type="GO" id="GO:0070205">
    <property type="term" value="F:2-succinyl-6-hydroxy-2,4-cyclohexadiene-1-carboxylate synthase activity"/>
    <property type="evidence" value="ECO:0007669"/>
    <property type="project" value="UniProtKB-EC"/>
</dbReference>
<dbReference type="Pfam" id="PF12697">
    <property type="entry name" value="Abhydrolase_6"/>
    <property type="match status" value="1"/>
</dbReference>
<evidence type="ECO:0000313" key="2">
    <source>
        <dbReference type="EMBL" id="QEA04774.1"/>
    </source>
</evidence>
<name>A0A5B8RBE4_9ZZZZ</name>
<dbReference type="PANTHER" id="PTHR43194">
    <property type="entry name" value="HYDROLASE ALPHA/BETA FOLD FAMILY"/>
    <property type="match status" value="1"/>
</dbReference>
<dbReference type="EMBL" id="MN079088">
    <property type="protein sequence ID" value="QEA04774.1"/>
    <property type="molecule type" value="Genomic_DNA"/>
</dbReference>
<dbReference type="SUPFAM" id="SSF53474">
    <property type="entry name" value="alpha/beta-Hydrolases"/>
    <property type="match status" value="1"/>
</dbReference>
<dbReference type="Gene3D" id="3.40.50.1820">
    <property type="entry name" value="alpha/beta hydrolase"/>
    <property type="match status" value="1"/>
</dbReference>
<reference evidence="2" key="1">
    <citation type="submission" date="2019-06" db="EMBL/GenBank/DDBJ databases">
        <authorList>
            <person name="Murdoch R.W."/>
            <person name="Fathepure B."/>
        </authorList>
    </citation>
    <scope>NUCLEOTIDE SEQUENCE</scope>
</reference>
<feature type="domain" description="AB hydrolase-1" evidence="1">
    <location>
        <begin position="37"/>
        <end position="272"/>
    </location>
</feature>
<dbReference type="PANTHER" id="PTHR43194:SF2">
    <property type="entry name" value="PEROXISOMAL MEMBRANE PROTEIN LPX1"/>
    <property type="match status" value="1"/>
</dbReference>
<proteinExistence type="predicted"/>
<accession>A0A5B8RBE4</accession>
<keyword evidence="2" id="KW-0456">Lyase</keyword>
<dbReference type="InterPro" id="IPR029058">
    <property type="entry name" value="AB_hydrolase_fold"/>
</dbReference>